<sequence>MHIIKEEGSVSAKREDGRHEGEVSCAQVSILQESCSLTGVGEAECALSIVPVKIKSKKSDKYVTTYAFLDPGSTATFCTEELQRKLNIKGKPTRILLSTMGQDKPGEQKLMNSFVISDLEVCGLEETLFIELPKVFTHSNIPVYTGNIPEQSDIQKWSYLNEPSSIGVFWFATIRLGSVTGSHMNDRFIVPGYGSSFQHVDKRKRPTVTGGVANSQDLERPAELSGSGQRDVFS</sequence>
<protein>
    <submittedName>
        <fullName evidence="1">Uncharacterized protein</fullName>
    </submittedName>
</protein>
<name>A0ACC2FAD4_DALPE</name>
<organism evidence="1 2">
    <name type="scientific">Dallia pectoralis</name>
    <name type="common">Alaska blackfish</name>
    <dbReference type="NCBI Taxonomy" id="75939"/>
    <lineage>
        <taxon>Eukaryota</taxon>
        <taxon>Metazoa</taxon>
        <taxon>Chordata</taxon>
        <taxon>Craniata</taxon>
        <taxon>Vertebrata</taxon>
        <taxon>Euteleostomi</taxon>
        <taxon>Actinopterygii</taxon>
        <taxon>Neopterygii</taxon>
        <taxon>Teleostei</taxon>
        <taxon>Protacanthopterygii</taxon>
        <taxon>Esociformes</taxon>
        <taxon>Umbridae</taxon>
        <taxon>Dallia</taxon>
    </lineage>
</organism>
<evidence type="ECO:0000313" key="1">
    <source>
        <dbReference type="EMBL" id="KAJ7988314.1"/>
    </source>
</evidence>
<dbReference type="Proteomes" id="UP001157502">
    <property type="component" value="Chromosome 31"/>
</dbReference>
<proteinExistence type="predicted"/>
<accession>A0ACC2FAD4</accession>
<evidence type="ECO:0000313" key="2">
    <source>
        <dbReference type="Proteomes" id="UP001157502"/>
    </source>
</evidence>
<dbReference type="EMBL" id="CM055758">
    <property type="protein sequence ID" value="KAJ7988314.1"/>
    <property type="molecule type" value="Genomic_DNA"/>
</dbReference>
<comment type="caution">
    <text evidence="1">The sequence shown here is derived from an EMBL/GenBank/DDBJ whole genome shotgun (WGS) entry which is preliminary data.</text>
</comment>
<keyword evidence="2" id="KW-1185">Reference proteome</keyword>
<reference evidence="1" key="1">
    <citation type="submission" date="2021-05" db="EMBL/GenBank/DDBJ databases">
        <authorList>
            <person name="Pan Q."/>
            <person name="Jouanno E."/>
            <person name="Zahm M."/>
            <person name="Klopp C."/>
            <person name="Cabau C."/>
            <person name="Louis A."/>
            <person name="Berthelot C."/>
            <person name="Parey E."/>
            <person name="Roest Crollius H."/>
            <person name="Montfort J."/>
            <person name="Robinson-Rechavi M."/>
            <person name="Bouchez O."/>
            <person name="Lampietro C."/>
            <person name="Lopez Roques C."/>
            <person name="Donnadieu C."/>
            <person name="Postlethwait J."/>
            <person name="Bobe J."/>
            <person name="Dillon D."/>
            <person name="Chandos A."/>
            <person name="von Hippel F."/>
            <person name="Guiguen Y."/>
        </authorList>
    </citation>
    <scope>NUCLEOTIDE SEQUENCE</scope>
    <source>
        <strain evidence="1">YG-Jan2019</strain>
    </source>
</reference>
<gene>
    <name evidence="1" type="ORF">DPEC_G00322290</name>
</gene>